<dbReference type="Gene3D" id="3.90.1720.10">
    <property type="entry name" value="endopeptidase domain like (from Nostoc punctiforme)"/>
    <property type="match status" value="1"/>
</dbReference>
<dbReference type="Proteomes" id="UP000228886">
    <property type="component" value="Unassembled WGS sequence"/>
</dbReference>
<dbReference type="SUPFAM" id="SSF54001">
    <property type="entry name" value="Cysteine proteinases"/>
    <property type="match status" value="1"/>
</dbReference>
<dbReference type="EMBL" id="PETL01000270">
    <property type="protein sequence ID" value="PIV63774.1"/>
    <property type="molecule type" value="Genomic_DNA"/>
</dbReference>
<dbReference type="InterPro" id="IPR038765">
    <property type="entry name" value="Papain-like_cys_pep_sf"/>
</dbReference>
<name>A0A2M7E7T5_9BACT</name>
<comment type="caution">
    <text evidence="1">The sequence shown here is derived from an EMBL/GenBank/DDBJ whole genome shotgun (WGS) entry which is preliminary data.</text>
</comment>
<accession>A0A2M7E7T5</accession>
<gene>
    <name evidence="1" type="ORF">COS11_05655</name>
</gene>
<protein>
    <submittedName>
        <fullName evidence="1">Uncharacterized protein</fullName>
    </submittedName>
</protein>
<organism evidence="1 2">
    <name type="scientific">bacterium (Candidatus Ratteibacteria) CG01_land_8_20_14_3_00_40_19</name>
    <dbReference type="NCBI Taxonomy" id="2014290"/>
    <lineage>
        <taxon>Bacteria</taxon>
        <taxon>Candidatus Ratteibacteria</taxon>
    </lineage>
</organism>
<reference evidence="2" key="1">
    <citation type="submission" date="2017-09" db="EMBL/GenBank/DDBJ databases">
        <title>Depth-based differentiation of microbial function through sediment-hosted aquifers and enrichment of novel symbionts in the deep terrestrial subsurface.</title>
        <authorList>
            <person name="Probst A.J."/>
            <person name="Ladd B."/>
            <person name="Jarett J.K."/>
            <person name="Geller-Mcgrath D.E."/>
            <person name="Sieber C.M.K."/>
            <person name="Emerson J.B."/>
            <person name="Anantharaman K."/>
            <person name="Thomas B.C."/>
            <person name="Malmstrom R."/>
            <person name="Stieglmeier M."/>
            <person name="Klingl A."/>
            <person name="Woyke T."/>
            <person name="Ryan C.M."/>
            <person name="Banfield J.F."/>
        </authorList>
    </citation>
    <scope>NUCLEOTIDE SEQUENCE [LARGE SCALE GENOMIC DNA]</scope>
</reference>
<dbReference type="AlphaFoldDB" id="A0A2M7E7T5"/>
<evidence type="ECO:0000313" key="1">
    <source>
        <dbReference type="EMBL" id="PIV63774.1"/>
    </source>
</evidence>
<sequence>MEKKMEKIRLFLLLALGFCLLYQPLYADEPLIYDGHVVVFEKGDVVYCRGTALITKWLGHTGIFYGWPYQWHIEPYVDIPYLPPSMEPDPGKHHHLHYTTIEALCYKGYNERTHESYRIRSVRASDIQRFLAWGSEFWGVRRANLSALQRKKIVQTAREQLRARYHLFWGYKNPGSPIGWNDSFRCDGLVEYCYEQVGIDLVPGDTWRSLSPLKQMNSPLFVERTKADPPEISEICLKDEGGEIIELNQQGRYEVQGTINIEFSATDGRAGSGLSIAELWLGEPDDTPYELPGERIYKSDAKYDIDNVYATFFDTTSVEVGEYTLYVRAYDQAGNGSKLSRDILVKEGEEEPPVIF</sequence>
<evidence type="ECO:0000313" key="2">
    <source>
        <dbReference type="Proteomes" id="UP000228886"/>
    </source>
</evidence>
<proteinExistence type="predicted"/>